<dbReference type="InterPro" id="IPR036269">
    <property type="entry name" value="Rho_N_sf"/>
</dbReference>
<feature type="compositionally biased region" description="Low complexity" evidence="1">
    <location>
        <begin position="105"/>
        <end position="125"/>
    </location>
</feature>
<feature type="compositionally biased region" description="Basic residues" evidence="1">
    <location>
        <begin position="126"/>
        <end position="140"/>
    </location>
</feature>
<dbReference type="RefSeq" id="WP_008687526.1">
    <property type="nucleotide sequence ID" value="NZ_ANOH01000428.1"/>
</dbReference>
<dbReference type="Gene3D" id="1.10.720.10">
    <property type="match status" value="1"/>
</dbReference>
<gene>
    <name evidence="3" type="ORF">RSSM_06057</name>
</gene>
<dbReference type="InterPro" id="IPR011112">
    <property type="entry name" value="Rho-like_N"/>
</dbReference>
<feature type="domain" description="Rho termination factor-like N-terminal" evidence="2">
    <location>
        <begin position="6"/>
        <end position="48"/>
    </location>
</feature>
<dbReference type="EC" id="3.6.1.-" evidence="3"/>
<dbReference type="Pfam" id="PF07498">
    <property type="entry name" value="Rho_N"/>
    <property type="match status" value="1"/>
</dbReference>
<dbReference type="GO" id="GO:0006353">
    <property type="term" value="P:DNA-templated transcription termination"/>
    <property type="evidence" value="ECO:0007669"/>
    <property type="project" value="InterPro"/>
</dbReference>
<accession>M5TTI2</accession>
<comment type="caution">
    <text evidence="3">The sequence shown here is derived from an EMBL/GenBank/DDBJ whole genome shotgun (WGS) entry which is preliminary data.</text>
</comment>
<evidence type="ECO:0000313" key="4">
    <source>
        <dbReference type="Proteomes" id="UP000011885"/>
    </source>
</evidence>
<evidence type="ECO:0000313" key="3">
    <source>
        <dbReference type="EMBL" id="EMI52502.1"/>
    </source>
</evidence>
<dbReference type="OrthoDB" id="9812700at2"/>
<dbReference type="InterPro" id="IPR032585">
    <property type="entry name" value="DUF4912"/>
</dbReference>
<dbReference type="Pfam" id="PF16258">
    <property type="entry name" value="DUF4912"/>
    <property type="match status" value="1"/>
</dbReference>
<feature type="compositionally biased region" description="Basic and acidic residues" evidence="1">
    <location>
        <begin position="71"/>
        <end position="80"/>
    </location>
</feature>
<dbReference type="PATRIC" id="fig|1263870.3.peg.6413"/>
<keyword evidence="4" id="KW-1185">Reference proteome</keyword>
<dbReference type="SMART" id="SM00959">
    <property type="entry name" value="Rho_N"/>
    <property type="match status" value="1"/>
</dbReference>
<name>M5TTI2_9BACT</name>
<evidence type="ECO:0000256" key="1">
    <source>
        <dbReference type="SAM" id="MobiDB-lite"/>
    </source>
</evidence>
<evidence type="ECO:0000259" key="2">
    <source>
        <dbReference type="SMART" id="SM00959"/>
    </source>
</evidence>
<sequence length="463" mass="51589">MITNADLSSQTRRELAEMAKNYGIVGWHSMRKDDLIDEITKIQRRLRRQAAAAKKNEPAAESKSGSKSKRRGDVISRRSTSESTTKRVSTASASKTEISKKSKKATVSTSALSASSTSSTTAARTKSTKPAKRTKARKTNSRNDIPLPELSEPKVSAKTLRIRAEMRRRRELIQKRKDLSTNTLVAGSAVTDGAERHRTNTPHRDRIVLLVRDSFWLQASWEITQSSVQRAQSALAERWHTAVPTVRLLSVGDVSSNRAETVSRDISVHGGVSTWYIDVQDPPSRYRVAIGYLADNGEFHCICRSNVVETPVPGDCERLDEHWQDIAEDYERIYALSGGLESGSGELRDAFEDRLQRRMPHPADSGSMTGDPSLLRQSKLRLDVEAELIVFGKTDPTASVMVSGHPVKLQKDGAFTVRLDFPDKRQVLPITAETRDGLRQRTTVLAVERNTKVMDTVELQENN</sequence>
<feature type="region of interest" description="Disordered" evidence="1">
    <location>
        <begin position="47"/>
        <end position="149"/>
    </location>
</feature>
<reference evidence="3 4" key="1">
    <citation type="journal article" date="2013" name="Mar. Genomics">
        <title>Expression of sulfatases in Rhodopirellula baltica and the diversity of sulfatases in the genus Rhodopirellula.</title>
        <authorList>
            <person name="Wegner C.E."/>
            <person name="Richter-Heitmann T."/>
            <person name="Klindworth A."/>
            <person name="Klockow C."/>
            <person name="Richter M."/>
            <person name="Achstetter T."/>
            <person name="Glockner F.O."/>
            <person name="Harder J."/>
        </authorList>
    </citation>
    <scope>NUCLEOTIDE SEQUENCE [LARGE SCALE GENOMIC DNA]</scope>
    <source>
        <strain evidence="3 4">SM41</strain>
    </source>
</reference>
<feature type="compositionally biased region" description="Low complexity" evidence="1">
    <location>
        <begin position="81"/>
        <end position="90"/>
    </location>
</feature>
<keyword evidence="3" id="KW-0378">Hydrolase</keyword>
<dbReference type="Proteomes" id="UP000011885">
    <property type="component" value="Unassembled WGS sequence"/>
</dbReference>
<dbReference type="GO" id="GO:0016787">
    <property type="term" value="F:hydrolase activity"/>
    <property type="evidence" value="ECO:0007669"/>
    <property type="project" value="UniProtKB-KW"/>
</dbReference>
<dbReference type="AlphaFoldDB" id="M5TTI2"/>
<organism evidence="3 4">
    <name type="scientific">Rhodopirellula sallentina SM41</name>
    <dbReference type="NCBI Taxonomy" id="1263870"/>
    <lineage>
        <taxon>Bacteria</taxon>
        <taxon>Pseudomonadati</taxon>
        <taxon>Planctomycetota</taxon>
        <taxon>Planctomycetia</taxon>
        <taxon>Pirellulales</taxon>
        <taxon>Pirellulaceae</taxon>
        <taxon>Rhodopirellula</taxon>
    </lineage>
</organism>
<dbReference type="SUPFAM" id="SSF68912">
    <property type="entry name" value="Rho N-terminal domain-like"/>
    <property type="match status" value="1"/>
</dbReference>
<protein>
    <submittedName>
        <fullName evidence="3">Rho termination factor protein</fullName>
        <ecNumber evidence="3">3.6.1.-</ecNumber>
    </submittedName>
</protein>
<proteinExistence type="predicted"/>
<dbReference type="EMBL" id="ANOH01000428">
    <property type="protein sequence ID" value="EMI52502.1"/>
    <property type="molecule type" value="Genomic_DNA"/>
</dbReference>